<dbReference type="InterPro" id="IPR029032">
    <property type="entry name" value="AhpD-like"/>
</dbReference>
<accession>A0ABY3TW02</accession>
<dbReference type="Gene3D" id="1.20.1290.10">
    <property type="entry name" value="AhpD-like"/>
    <property type="match status" value="1"/>
</dbReference>
<dbReference type="Proteomes" id="UP001055200">
    <property type="component" value="Chromosome"/>
</dbReference>
<name>A0ABY3TW02_9MYCO</name>
<evidence type="ECO:0000313" key="3">
    <source>
        <dbReference type="Proteomes" id="UP001055200"/>
    </source>
</evidence>
<dbReference type="InterPro" id="IPR004675">
    <property type="entry name" value="AhpD_core"/>
</dbReference>
<proteinExistence type="predicted"/>
<dbReference type="PANTHER" id="PTHR34846">
    <property type="entry name" value="4-CARBOXYMUCONOLACTONE DECARBOXYLASE FAMILY PROTEIN (AFU_ORTHOLOGUE AFUA_6G11590)"/>
    <property type="match status" value="1"/>
</dbReference>
<dbReference type="Pfam" id="PF02627">
    <property type="entry name" value="CMD"/>
    <property type="match status" value="1"/>
</dbReference>
<dbReference type="EMBL" id="CP092365">
    <property type="protein sequence ID" value="ULN51848.1"/>
    <property type="molecule type" value="Genomic_DNA"/>
</dbReference>
<dbReference type="RefSeq" id="WP_240170130.1">
    <property type="nucleotide sequence ID" value="NZ_CP092365.1"/>
</dbReference>
<reference evidence="2" key="1">
    <citation type="submission" date="2022-08" db="EMBL/GenBank/DDBJ databases">
        <title>Complete genome sequence of 14 non-tuberculosis mycobacteria type-strains.</title>
        <authorList>
            <person name="Igarashi Y."/>
            <person name="Osugi A."/>
            <person name="Mitarai S."/>
        </authorList>
    </citation>
    <scope>NUCLEOTIDE SEQUENCE</scope>
    <source>
        <strain evidence="2">DSM 45575</strain>
    </source>
</reference>
<dbReference type="InterPro" id="IPR003779">
    <property type="entry name" value="CMD-like"/>
</dbReference>
<protein>
    <submittedName>
        <fullName evidence="2">Carboxymuconolactone decarboxylase family protein</fullName>
    </submittedName>
</protein>
<evidence type="ECO:0000313" key="2">
    <source>
        <dbReference type="EMBL" id="ULN51848.1"/>
    </source>
</evidence>
<sequence length="153" mass="17121">MPEQRLDIHATHPDATRAVLALETFVRQSGLDPRLGELVKIRASQLNGCAFCLDMHHRDARAHGEDQRRLDVVSAWREASQLFTDAECAALALTEAVTEIGEAGVPDEVWDQVTDEFSENDVVNLLMAIATINVWNRLAIATHQRLPDREQRA</sequence>
<organism evidence="2 3">
    <name type="scientific">Mycolicibacillus parakoreensis</name>
    <dbReference type="NCBI Taxonomy" id="1069221"/>
    <lineage>
        <taxon>Bacteria</taxon>
        <taxon>Bacillati</taxon>
        <taxon>Actinomycetota</taxon>
        <taxon>Actinomycetes</taxon>
        <taxon>Mycobacteriales</taxon>
        <taxon>Mycobacteriaceae</taxon>
        <taxon>Mycolicibacillus</taxon>
    </lineage>
</organism>
<keyword evidence="3" id="KW-1185">Reference proteome</keyword>
<feature type="domain" description="Carboxymuconolactone decarboxylase-like" evidence="1">
    <location>
        <begin position="13"/>
        <end position="95"/>
    </location>
</feature>
<dbReference type="PANTHER" id="PTHR34846:SF10">
    <property type="entry name" value="CYTOPLASMIC PROTEIN"/>
    <property type="match status" value="1"/>
</dbReference>
<evidence type="ECO:0000259" key="1">
    <source>
        <dbReference type="Pfam" id="PF02627"/>
    </source>
</evidence>
<dbReference type="SUPFAM" id="SSF69118">
    <property type="entry name" value="AhpD-like"/>
    <property type="match status" value="1"/>
</dbReference>
<dbReference type="NCBIfam" id="TIGR00778">
    <property type="entry name" value="ahpD_dom"/>
    <property type="match status" value="1"/>
</dbReference>
<gene>
    <name evidence="2" type="ORF">MIU77_13305</name>
</gene>